<dbReference type="PANTHER" id="PTHR11999">
    <property type="entry name" value="GROUP II PYRIDOXAL-5-PHOSPHATE DECARBOXYLASE"/>
    <property type="match status" value="1"/>
</dbReference>
<keyword evidence="2" id="KW-0456">Lyase</keyword>
<keyword evidence="3" id="KW-0663">Pyridoxal phosphate</keyword>
<dbReference type="Pfam" id="PF00282">
    <property type="entry name" value="Pyridoxal_deC"/>
    <property type="match status" value="1"/>
</dbReference>
<dbReference type="AlphaFoldDB" id="A0A0F8ZE77"/>
<dbReference type="GO" id="GO:0019752">
    <property type="term" value="P:carboxylic acid metabolic process"/>
    <property type="evidence" value="ECO:0007669"/>
    <property type="project" value="InterPro"/>
</dbReference>
<dbReference type="Gene3D" id="3.90.1150.170">
    <property type="match status" value="1"/>
</dbReference>
<evidence type="ECO:0000313" key="4">
    <source>
        <dbReference type="EMBL" id="KKK92107.1"/>
    </source>
</evidence>
<evidence type="ECO:0000256" key="1">
    <source>
        <dbReference type="ARBA" id="ARBA00001933"/>
    </source>
</evidence>
<proteinExistence type="predicted"/>
<organism evidence="4">
    <name type="scientific">marine sediment metagenome</name>
    <dbReference type="NCBI Taxonomy" id="412755"/>
    <lineage>
        <taxon>unclassified sequences</taxon>
        <taxon>metagenomes</taxon>
        <taxon>ecological metagenomes</taxon>
    </lineage>
</organism>
<comment type="caution">
    <text evidence="4">The sequence shown here is derived from an EMBL/GenBank/DDBJ whole genome shotgun (WGS) entry which is preliminary data.</text>
</comment>
<dbReference type="InterPro" id="IPR010977">
    <property type="entry name" value="Aromatic_deC"/>
</dbReference>
<dbReference type="InterPro" id="IPR015424">
    <property type="entry name" value="PyrdxlP-dep_Trfase"/>
</dbReference>
<protein>
    <recommendedName>
        <fullName evidence="5">Aminotransferase class V domain-containing protein</fullName>
    </recommendedName>
</protein>
<comment type="cofactor">
    <cofactor evidence="1">
        <name>pyridoxal 5'-phosphate</name>
        <dbReference type="ChEBI" id="CHEBI:597326"/>
    </cofactor>
</comment>
<evidence type="ECO:0000256" key="3">
    <source>
        <dbReference type="ARBA" id="ARBA00022898"/>
    </source>
</evidence>
<evidence type="ECO:0008006" key="5">
    <source>
        <dbReference type="Google" id="ProtNLM"/>
    </source>
</evidence>
<gene>
    <name evidence="4" type="ORF">LCGC14_2706230</name>
</gene>
<dbReference type="SUPFAM" id="SSF53383">
    <property type="entry name" value="PLP-dependent transferases"/>
    <property type="match status" value="1"/>
</dbReference>
<dbReference type="InterPro" id="IPR002129">
    <property type="entry name" value="PyrdxlP-dep_de-COase"/>
</dbReference>
<evidence type="ECO:0000256" key="2">
    <source>
        <dbReference type="ARBA" id="ARBA00022793"/>
    </source>
</evidence>
<dbReference type="PANTHER" id="PTHR11999:SF70">
    <property type="entry name" value="MIP05841P"/>
    <property type="match status" value="1"/>
</dbReference>
<accession>A0A0F8ZE77</accession>
<reference evidence="4" key="1">
    <citation type="journal article" date="2015" name="Nature">
        <title>Complex archaea that bridge the gap between prokaryotes and eukaryotes.</title>
        <authorList>
            <person name="Spang A."/>
            <person name="Saw J.H."/>
            <person name="Jorgensen S.L."/>
            <person name="Zaremba-Niedzwiedzka K."/>
            <person name="Martijn J."/>
            <person name="Lind A.E."/>
            <person name="van Eijk R."/>
            <person name="Schleper C."/>
            <person name="Guy L."/>
            <person name="Ettema T.J."/>
        </authorList>
    </citation>
    <scope>NUCLEOTIDE SEQUENCE</scope>
</reference>
<dbReference type="Gene3D" id="3.30.420.40">
    <property type="match status" value="1"/>
</dbReference>
<name>A0A0F8ZE77_9ZZZZ</name>
<sequence length="172" mass="17936">MNIVGVSAYYHDSAACLVRDGATLRETFSERPDYLAAGQGLAGGDLWFCDYGTELSRGFRALKVWASLQALGTDALGAAISDNCRQAALMGALVSEAPRLTLARPVISNLCVFHVAGASAAEVAARLQLSGEVVFSTTRIDGAECLRAAIVNHRTTTADIHAAVNAVLAAIA</sequence>
<keyword evidence="2" id="KW-0210">Decarboxylase</keyword>
<dbReference type="GO" id="GO:0030170">
    <property type="term" value="F:pyridoxal phosphate binding"/>
    <property type="evidence" value="ECO:0007669"/>
    <property type="project" value="InterPro"/>
</dbReference>
<dbReference type="GO" id="GO:0016831">
    <property type="term" value="F:carboxy-lyase activity"/>
    <property type="evidence" value="ECO:0007669"/>
    <property type="project" value="UniProtKB-KW"/>
</dbReference>
<dbReference type="EMBL" id="LAZR01048362">
    <property type="protein sequence ID" value="KKK92107.1"/>
    <property type="molecule type" value="Genomic_DNA"/>
</dbReference>